<protein>
    <submittedName>
        <fullName evidence="1">Uncharacterized protein</fullName>
    </submittedName>
</protein>
<evidence type="ECO:0000313" key="1">
    <source>
        <dbReference type="EMBL" id="KAL2056376.1"/>
    </source>
</evidence>
<dbReference type="Proteomes" id="UP001590951">
    <property type="component" value="Unassembled WGS sequence"/>
</dbReference>
<dbReference type="EMBL" id="JBHFEH010000008">
    <property type="protein sequence ID" value="KAL2056376.1"/>
    <property type="molecule type" value="Genomic_DNA"/>
</dbReference>
<gene>
    <name evidence="1" type="ORF">ABVK25_003399</name>
</gene>
<proteinExistence type="predicted"/>
<sequence>MTGVVEVDLPAYQLEPLRREDDPFWSGAKSKSEAIGGTSWKQLDWFNRQTGSVTVKLQRSDKIILPGARLNVAQLIEYFKTGELLYV</sequence>
<organism evidence="1 2">
    <name type="scientific">Lepraria finkii</name>
    <dbReference type="NCBI Taxonomy" id="1340010"/>
    <lineage>
        <taxon>Eukaryota</taxon>
        <taxon>Fungi</taxon>
        <taxon>Dikarya</taxon>
        <taxon>Ascomycota</taxon>
        <taxon>Pezizomycotina</taxon>
        <taxon>Lecanoromycetes</taxon>
        <taxon>OSLEUM clade</taxon>
        <taxon>Lecanoromycetidae</taxon>
        <taxon>Lecanorales</taxon>
        <taxon>Lecanorineae</taxon>
        <taxon>Stereocaulaceae</taxon>
        <taxon>Lepraria</taxon>
    </lineage>
</organism>
<comment type="caution">
    <text evidence="1">The sequence shown here is derived from an EMBL/GenBank/DDBJ whole genome shotgun (WGS) entry which is preliminary data.</text>
</comment>
<name>A0ABR4BH62_9LECA</name>
<evidence type="ECO:0000313" key="2">
    <source>
        <dbReference type="Proteomes" id="UP001590951"/>
    </source>
</evidence>
<accession>A0ABR4BH62</accession>
<reference evidence="1 2" key="1">
    <citation type="submission" date="2024-09" db="EMBL/GenBank/DDBJ databases">
        <title>Rethinking Asexuality: The Enigmatic Case of Functional Sexual Genes in Lepraria (Stereocaulaceae).</title>
        <authorList>
            <person name="Doellman M."/>
            <person name="Sun Y."/>
            <person name="Barcenas-Pena A."/>
            <person name="Lumbsch H.T."/>
            <person name="Grewe F."/>
        </authorList>
    </citation>
    <scope>NUCLEOTIDE SEQUENCE [LARGE SCALE GENOMIC DNA]</scope>
    <source>
        <strain evidence="1 2">Grewe 0041</strain>
    </source>
</reference>
<keyword evidence="2" id="KW-1185">Reference proteome</keyword>